<feature type="transmembrane region" description="Helical" evidence="1">
    <location>
        <begin position="49"/>
        <end position="70"/>
    </location>
</feature>
<keyword evidence="1" id="KW-0812">Transmembrane</keyword>
<dbReference type="EMBL" id="VEVO01000020">
    <property type="protein sequence ID" value="KAF0024963.1"/>
    <property type="molecule type" value="Genomic_DNA"/>
</dbReference>
<organism evidence="2 3">
    <name type="scientific">Scophthalmus maximus</name>
    <name type="common">Turbot</name>
    <name type="synonym">Psetta maxima</name>
    <dbReference type="NCBI Taxonomy" id="52904"/>
    <lineage>
        <taxon>Eukaryota</taxon>
        <taxon>Metazoa</taxon>
        <taxon>Chordata</taxon>
        <taxon>Craniata</taxon>
        <taxon>Vertebrata</taxon>
        <taxon>Euteleostomi</taxon>
        <taxon>Actinopterygii</taxon>
        <taxon>Neopterygii</taxon>
        <taxon>Teleostei</taxon>
        <taxon>Neoteleostei</taxon>
        <taxon>Acanthomorphata</taxon>
        <taxon>Carangaria</taxon>
        <taxon>Pleuronectiformes</taxon>
        <taxon>Pleuronectoidei</taxon>
        <taxon>Scophthalmidae</taxon>
        <taxon>Scophthalmus</taxon>
    </lineage>
</organism>
<dbReference type="AlphaFoldDB" id="A0A6A4RSH1"/>
<protein>
    <submittedName>
        <fullName evidence="2">Uncharacterized protein</fullName>
    </submittedName>
</protein>
<keyword evidence="1" id="KW-0472">Membrane</keyword>
<gene>
    <name evidence="2" type="ORF">F2P81_021844</name>
</gene>
<evidence type="ECO:0000256" key="1">
    <source>
        <dbReference type="SAM" id="Phobius"/>
    </source>
</evidence>
<proteinExistence type="predicted"/>
<name>A0A6A4RSH1_SCOMX</name>
<evidence type="ECO:0000313" key="2">
    <source>
        <dbReference type="EMBL" id="KAF0024963.1"/>
    </source>
</evidence>
<comment type="caution">
    <text evidence="2">The sequence shown here is derived from an EMBL/GenBank/DDBJ whole genome shotgun (WGS) entry which is preliminary data.</text>
</comment>
<keyword evidence="1" id="KW-1133">Transmembrane helix</keyword>
<evidence type="ECO:0000313" key="3">
    <source>
        <dbReference type="Proteomes" id="UP000438429"/>
    </source>
</evidence>
<reference evidence="2 3" key="1">
    <citation type="submission" date="2019-06" db="EMBL/GenBank/DDBJ databases">
        <title>Draft genomes of female and male turbot (Scophthalmus maximus).</title>
        <authorList>
            <person name="Xu H."/>
            <person name="Xu X.-W."/>
            <person name="Shao C."/>
            <person name="Chen S."/>
        </authorList>
    </citation>
    <scope>NUCLEOTIDE SEQUENCE [LARGE SCALE GENOMIC DNA]</scope>
    <source>
        <strain evidence="2">Ysfricsl-2016a</strain>
        <tissue evidence="2">Blood</tissue>
    </source>
</reference>
<dbReference type="Proteomes" id="UP000438429">
    <property type="component" value="Unassembled WGS sequence"/>
</dbReference>
<sequence>MLTVYTVHRAGQKHDCIAERKRPIQQLCPRGPTAQRPLHNPILSMRTSAFISVVMNVLLCVVMVDNVSYVDEFLLPLLRNADKLTIQNVQIQHFSTFFVPINNTHAKCEPE</sequence>
<accession>A0A6A4RSH1</accession>